<evidence type="ECO:0000313" key="2">
    <source>
        <dbReference type="EMBL" id="KAJ9692419.1"/>
    </source>
</evidence>
<gene>
    <name evidence="2" type="ORF">PVL29_011465</name>
</gene>
<evidence type="ECO:0000313" key="3">
    <source>
        <dbReference type="Proteomes" id="UP001168098"/>
    </source>
</evidence>
<reference evidence="2 3" key="1">
    <citation type="journal article" date="2023" name="BMC Biotechnol.">
        <title>Vitis rotundifolia cv Carlos genome sequencing.</title>
        <authorList>
            <person name="Huff M."/>
            <person name="Hulse-Kemp A."/>
            <person name="Scheffler B."/>
            <person name="Youngblood R."/>
            <person name="Simpson S."/>
            <person name="Babiker E."/>
            <person name="Staton M."/>
        </authorList>
    </citation>
    <scope>NUCLEOTIDE SEQUENCE [LARGE SCALE GENOMIC DNA]</scope>
    <source>
        <tissue evidence="2">Leaf</tissue>
    </source>
</reference>
<proteinExistence type="predicted"/>
<name>A0AA38ZP52_VITRO</name>
<organism evidence="2 3">
    <name type="scientific">Vitis rotundifolia</name>
    <name type="common">Muscadine grape</name>
    <dbReference type="NCBI Taxonomy" id="103349"/>
    <lineage>
        <taxon>Eukaryota</taxon>
        <taxon>Viridiplantae</taxon>
        <taxon>Streptophyta</taxon>
        <taxon>Embryophyta</taxon>
        <taxon>Tracheophyta</taxon>
        <taxon>Spermatophyta</taxon>
        <taxon>Magnoliopsida</taxon>
        <taxon>eudicotyledons</taxon>
        <taxon>Gunneridae</taxon>
        <taxon>Pentapetalae</taxon>
        <taxon>rosids</taxon>
        <taxon>Vitales</taxon>
        <taxon>Vitaceae</taxon>
        <taxon>Viteae</taxon>
        <taxon>Vitis</taxon>
    </lineage>
</organism>
<comment type="caution">
    <text evidence="2">The sequence shown here is derived from an EMBL/GenBank/DDBJ whole genome shotgun (WGS) entry which is preliminary data.</text>
</comment>
<dbReference type="EMBL" id="JARBHA010000009">
    <property type="protein sequence ID" value="KAJ9692419.1"/>
    <property type="molecule type" value="Genomic_DNA"/>
</dbReference>
<sequence>MRSSIGGAALDQVVVVIDQPKAPATTLRRLNFPKPKARFAKTKYPIPPKSEELEPLNPYEDNDDGEWFDDVDKEDEEDGKYHA</sequence>
<dbReference type="AlphaFoldDB" id="A0AA38ZP52"/>
<keyword evidence="3" id="KW-1185">Reference proteome</keyword>
<feature type="region of interest" description="Disordered" evidence="1">
    <location>
        <begin position="39"/>
        <end position="83"/>
    </location>
</feature>
<evidence type="ECO:0000256" key="1">
    <source>
        <dbReference type="SAM" id="MobiDB-lite"/>
    </source>
</evidence>
<accession>A0AA38ZP52</accession>
<feature type="compositionally biased region" description="Acidic residues" evidence="1">
    <location>
        <begin position="60"/>
        <end position="83"/>
    </location>
</feature>
<protein>
    <submittedName>
        <fullName evidence="2">Uncharacterized protein</fullName>
    </submittedName>
</protein>
<dbReference type="Proteomes" id="UP001168098">
    <property type="component" value="Unassembled WGS sequence"/>
</dbReference>